<gene>
    <name evidence="1" type="ORF">L3Q82_022157</name>
</gene>
<sequence>MQESRNSYFPPHCSLGTIGVGVGAGLEEWDSNCVSARGGSLEGEGSLSEAHRVCLESERRRKERGRPAATLRGDISDDEEEAGRWEASELKSSSDPDCCSIWTDAEQPRVKRCNSRSFAMDARIRLDSLKSGCNSPLPYHSMDGMFYNYKCQKDLWDCEESQEEKSALDLVELLDVEDDVQDEESWLYKSPKRQGPKDRTDSALGWCRHVLDNPSPEVEAACRVLINRLDQRSSSHSYLHPTAFHHSDKVSVGSSLDKTSVGTAYNASNSSDNNELNISQDSIPASYRLQDITDVHIMARIQEASLRDYVSMPATVTPRRGADSPVMFLSYLNTPVKNIDDFTPGNKAEVSRFSCWQPSLSSPSSSLGQSPTSGAKHSCQSPKQSRLHQQVTQFKLLKLAQSQASPGSTRSPLRTSLRSLQAVRNSRSLEIDDSCPADSQITYPPPGASSVTVAPGCWSPSLSAASVNSNSSSHSGRDSSVRTVAVKRLQRSQSVSPCRIPHPPKGYLSVHGRVFASPERLSTVAWGRSVPSTRR</sequence>
<dbReference type="Proteomes" id="UP000831701">
    <property type="component" value="Chromosome 4"/>
</dbReference>
<accession>A0ACB8X1W9</accession>
<name>A0ACB8X1W9_9TELE</name>
<evidence type="ECO:0000313" key="2">
    <source>
        <dbReference type="Proteomes" id="UP000831701"/>
    </source>
</evidence>
<reference evidence="1" key="1">
    <citation type="submission" date="2022-04" db="EMBL/GenBank/DDBJ databases">
        <title>Jade perch genome.</title>
        <authorList>
            <person name="Chao B."/>
        </authorList>
    </citation>
    <scope>NUCLEOTIDE SEQUENCE</scope>
    <source>
        <strain evidence="1">CB-2022</strain>
    </source>
</reference>
<keyword evidence="2" id="KW-1185">Reference proteome</keyword>
<proteinExistence type="predicted"/>
<evidence type="ECO:0000313" key="1">
    <source>
        <dbReference type="EMBL" id="KAI3373567.1"/>
    </source>
</evidence>
<comment type="caution">
    <text evidence="1">The sequence shown here is derived from an EMBL/GenBank/DDBJ whole genome shotgun (WGS) entry which is preliminary data.</text>
</comment>
<dbReference type="EMBL" id="CM041534">
    <property type="protein sequence ID" value="KAI3373567.1"/>
    <property type="molecule type" value="Genomic_DNA"/>
</dbReference>
<protein>
    <submittedName>
        <fullName evidence="1">Uncharacterized protein</fullName>
    </submittedName>
</protein>
<organism evidence="1 2">
    <name type="scientific">Scortum barcoo</name>
    <name type="common">barcoo grunter</name>
    <dbReference type="NCBI Taxonomy" id="214431"/>
    <lineage>
        <taxon>Eukaryota</taxon>
        <taxon>Metazoa</taxon>
        <taxon>Chordata</taxon>
        <taxon>Craniata</taxon>
        <taxon>Vertebrata</taxon>
        <taxon>Euteleostomi</taxon>
        <taxon>Actinopterygii</taxon>
        <taxon>Neopterygii</taxon>
        <taxon>Teleostei</taxon>
        <taxon>Neoteleostei</taxon>
        <taxon>Acanthomorphata</taxon>
        <taxon>Eupercaria</taxon>
        <taxon>Centrarchiformes</taxon>
        <taxon>Terapontoidei</taxon>
        <taxon>Terapontidae</taxon>
        <taxon>Scortum</taxon>
    </lineage>
</organism>